<dbReference type="InterPro" id="IPR049916">
    <property type="entry name" value="WDR72-like"/>
</dbReference>
<gene>
    <name evidence="1" type="ORF">BB561_005706</name>
</gene>
<dbReference type="EMBL" id="MBFR01000361">
    <property type="protein sequence ID" value="PVU88774.1"/>
    <property type="molecule type" value="Genomic_DNA"/>
</dbReference>
<accession>A0A2T9Y8X9</accession>
<dbReference type="SUPFAM" id="SSF50978">
    <property type="entry name" value="WD40 repeat-like"/>
    <property type="match status" value="1"/>
</dbReference>
<dbReference type="InterPro" id="IPR001680">
    <property type="entry name" value="WD40_rpt"/>
</dbReference>
<evidence type="ECO:0000313" key="2">
    <source>
        <dbReference type="Proteomes" id="UP000245383"/>
    </source>
</evidence>
<dbReference type="PANTHER" id="PTHR44099">
    <property type="entry name" value="RABCONNECTIN-3B, ISOFORM A"/>
    <property type="match status" value="1"/>
</dbReference>
<name>A0A2T9Y8X9_9FUNG</name>
<dbReference type="OrthoDB" id="338622at2759"/>
<proteinExistence type="predicted"/>
<dbReference type="InterPro" id="IPR036322">
    <property type="entry name" value="WD40_repeat_dom_sf"/>
</dbReference>
<dbReference type="InterPro" id="IPR015943">
    <property type="entry name" value="WD40/YVTN_repeat-like_dom_sf"/>
</dbReference>
<reference evidence="1 2" key="1">
    <citation type="journal article" date="2018" name="MBio">
        <title>Comparative Genomics Reveals the Core Gene Toolbox for the Fungus-Insect Symbiosis.</title>
        <authorList>
            <person name="Wang Y."/>
            <person name="Stata M."/>
            <person name="Wang W."/>
            <person name="Stajich J.E."/>
            <person name="White M.M."/>
            <person name="Moncalvo J.M."/>
        </authorList>
    </citation>
    <scope>NUCLEOTIDE SEQUENCE [LARGE SCALE GENOMIC DNA]</scope>
    <source>
        <strain evidence="1 2">SWE-8-4</strain>
    </source>
</reference>
<dbReference type="GO" id="GO:0005737">
    <property type="term" value="C:cytoplasm"/>
    <property type="evidence" value="ECO:0007669"/>
    <property type="project" value="TreeGrafter"/>
</dbReference>
<sequence>MQPLNLNIVKWSQQANLFDFSPTSIQASSKWLAIGYAIGSIALFTFETPSSQCAKYTPKLFPKAIILGHTAEVICLLKFPSLNLTFENILYQNLLLSICGDGDIAIWSAEDGVCINRINQNVLNISPINGYLYFTEVYLFSHAFSLVLLYIWDPEFDHIKSLVVYSHKNEDNSLSETLVCFTENDSLKLYDFDSIKLKRYLNNPENRAGIEKLEPDSKKVFNSLVTFYCHIKNQYNPKLYLNKFNPKEFLLVSDFFVRMFEVSGNDLHEKIRWKSDISSSNKFVGADFVFEKSIILWSSSGESILIDLTSDKIDEKINIFTFQKQQVYVIILYDFGLFKKLYENYYFFLAIFSESMSLYVCCKNEDCLKELDSYDKRCGILLNYNYNSNLKKLSLQNMLYKSSSVQGEQIVNYHPYLSEKMDFILTEMWFQGCSTISSDEVSSKLICNERYMILGLTNGNIIATDIINGLWPHESVCNYYFEENIILKGHYSEITAMCQWNRSNKDNDINIKAEVKKKLINNIENETFLITASKDLKVIIFDLKNRISLAIIPLLMSPIVKFFIVEHRVKDDNLNVLSLSINSQIESLIICVATDNSVAVISLITFQVELIFPPCNTPLVSITYTSETNKLKLTYKDYSKKHASLDFIADSNDINKESSQFSYKWASEETSKKIVYPQYDHWLTISSHKYLNFENSYKSFFLANEVLDFDILALEKSAVNGKLTGYNLNLAKVGLSMLFGWGLLGSLDSEVTKVLGVNECNTDSQVSLASVNYSMFTVLFTLTNDPKESWRQSSIFNAQRLLMILVYTKFIFQDNEKLVVNLINFYLTTLPKIVGQGYKSADLYYLAKFFQHERASVRDASRILIYSQIKKLDLLTKTKLIDDCSIKIVNYTSALLHSSNVEKAFISETMVVLSAIASHSPEILTLNIKTALSILLLISIDIESETDDESIRDICVETLIIRNYNILNTVSDSAKIAKNLLLQLFVKLLEQGLEKKTKNIIVQENNSTIKRKGVSQKNPTNWEDKKAAHIDNDGCNGSTSKHGLEYINTATSSSTLNIIKKLESPVLKTISPTLDGNNFTKFIDVNYTEENFEKNQTINLLKSALIHVFVIDSDITVDTICKIMNNQSTSTYELNFIIQILYYIMIKQPNTVYKYLGVLCSAIVNSCRNLYMKKNTDMKLDNIFHDAKNSGSCHEIEIFGLKVTKKAKKVANLFNQLYQSYTISAKEVYKSSKRLLAYMSMNFSTCTMIEGRSTFLAVGIPCGVLDIYEMKNYKLYTRILLKKGALLYASLNGSHYLATLEKDKEHVDGWLSIWDLNKSNGIILQLGLNFEMISNSYKHNNRSKTRSSVAEEYISSNNTGENKAQVISSAMKIMKIPGMYLEPINNMSPCTLNSTVTLTWKANKAVNLSILEASFNLSL</sequence>
<protein>
    <submittedName>
        <fullName evidence="1">Uncharacterized protein</fullName>
    </submittedName>
</protein>
<dbReference type="SMART" id="SM00320">
    <property type="entry name" value="WD40"/>
    <property type="match status" value="3"/>
</dbReference>
<comment type="caution">
    <text evidence="1">The sequence shown here is derived from an EMBL/GenBank/DDBJ whole genome shotgun (WGS) entry which is preliminary data.</text>
</comment>
<keyword evidence="2" id="KW-1185">Reference proteome</keyword>
<dbReference type="Proteomes" id="UP000245383">
    <property type="component" value="Unassembled WGS sequence"/>
</dbReference>
<dbReference type="Gene3D" id="2.130.10.10">
    <property type="entry name" value="YVTN repeat-like/Quinoprotein amine dehydrogenase"/>
    <property type="match status" value="1"/>
</dbReference>
<evidence type="ECO:0000313" key="1">
    <source>
        <dbReference type="EMBL" id="PVU88774.1"/>
    </source>
</evidence>
<organism evidence="1 2">
    <name type="scientific">Smittium simulii</name>
    <dbReference type="NCBI Taxonomy" id="133385"/>
    <lineage>
        <taxon>Eukaryota</taxon>
        <taxon>Fungi</taxon>
        <taxon>Fungi incertae sedis</taxon>
        <taxon>Zoopagomycota</taxon>
        <taxon>Kickxellomycotina</taxon>
        <taxon>Harpellomycetes</taxon>
        <taxon>Harpellales</taxon>
        <taxon>Legeriomycetaceae</taxon>
        <taxon>Smittium</taxon>
    </lineage>
</organism>
<dbReference type="STRING" id="133385.A0A2T9Y8X9"/>
<dbReference type="PANTHER" id="PTHR44099:SF4">
    <property type="entry name" value="RABCONNECTIN-3B, ISOFORM A"/>
    <property type="match status" value="1"/>
</dbReference>